<dbReference type="KEGG" id="mear:Mpt1_c02940"/>
<dbReference type="Gene3D" id="3.40.1620.10">
    <property type="entry name" value="YefM-like domain"/>
    <property type="match status" value="1"/>
</dbReference>
<dbReference type="EMBL" id="CP010070">
    <property type="protein sequence ID" value="AIZ56193.1"/>
    <property type="molecule type" value="Genomic_DNA"/>
</dbReference>
<dbReference type="RefSeq" id="WP_048111537.1">
    <property type="nucleotide sequence ID" value="NZ_CP010070.1"/>
</dbReference>
<evidence type="ECO:0000256" key="1">
    <source>
        <dbReference type="ARBA" id="ARBA00009981"/>
    </source>
</evidence>
<name>A0A0A7LB21_9ARCH</name>
<accession>A0A0A7LB21</accession>
<evidence type="ECO:0000313" key="2">
    <source>
        <dbReference type="EMBL" id="AIZ56193.1"/>
    </source>
</evidence>
<dbReference type="HOGENOM" id="CLU_155837_2_0_2"/>
<dbReference type="STRING" id="1577791.Mpt1_c02940"/>
<reference evidence="2 3" key="1">
    <citation type="journal article" date="2014" name="Appl. Environ. Microbiol.">
        <title>Comparative Genome Analysis of 'Candidatus Methanoplasma termitum' Indicates a New Mode of Energy Metabolism in the Seventh Order of Methanogens.</title>
        <authorList>
            <person name="Lang K."/>
            <person name="Schuldes J."/>
            <person name="Klingl A."/>
            <person name="Poehlein A."/>
            <person name="Daniel R."/>
            <person name="Brune A."/>
        </authorList>
    </citation>
    <scope>NUCLEOTIDE SEQUENCE [LARGE SCALE GENOMIC DNA]</scope>
    <source>
        <strain evidence="3">Mpt1</strain>
    </source>
</reference>
<dbReference type="AlphaFoldDB" id="A0A0A7LB21"/>
<dbReference type="GeneID" id="24817965"/>
<sequence length="80" mass="9079">MTTINATEARADFYNLIESALSEPVRITSKRGTVVMVSEEEWESIVETLYLMGVPGLLEDIERNNKMPDSEWTRWNGSGL</sequence>
<comment type="similarity">
    <text evidence="1">Belongs to the phD/YefM antitoxin family.</text>
</comment>
<evidence type="ECO:0000313" key="3">
    <source>
        <dbReference type="Proteomes" id="UP000030787"/>
    </source>
</evidence>
<proteinExistence type="inferred from homology"/>
<gene>
    <name evidence="2" type="ORF">Mpt1_c02940</name>
</gene>
<dbReference type="NCBIfam" id="TIGR01552">
    <property type="entry name" value="phd_fam"/>
    <property type="match status" value="1"/>
</dbReference>
<dbReference type="Proteomes" id="UP000030787">
    <property type="component" value="Chromosome"/>
</dbReference>
<organism evidence="2 3">
    <name type="scientific">Candidatus Methanoplasma termitum</name>
    <dbReference type="NCBI Taxonomy" id="1577791"/>
    <lineage>
        <taxon>Archaea</taxon>
        <taxon>Methanobacteriati</taxon>
        <taxon>Thermoplasmatota</taxon>
        <taxon>Thermoplasmata</taxon>
        <taxon>Methanomassiliicoccales</taxon>
        <taxon>Methanomassiliicoccaceae</taxon>
        <taxon>Candidatus Methanoplasma</taxon>
    </lineage>
</organism>
<keyword evidence="3" id="KW-1185">Reference proteome</keyword>
<dbReference type="InterPro" id="IPR006442">
    <property type="entry name" value="Antitoxin_Phd/YefM"/>
</dbReference>
<dbReference type="InterPro" id="IPR036165">
    <property type="entry name" value="YefM-like_sf"/>
</dbReference>
<dbReference type="SUPFAM" id="SSF143120">
    <property type="entry name" value="YefM-like"/>
    <property type="match status" value="1"/>
</dbReference>
<dbReference type="Pfam" id="PF02604">
    <property type="entry name" value="PhdYeFM_antitox"/>
    <property type="match status" value="1"/>
</dbReference>
<protein>
    <submittedName>
        <fullName evidence="2">Phd_YefM</fullName>
    </submittedName>
</protein>